<reference evidence="2" key="1">
    <citation type="submission" date="2015-10" db="EMBL/GenBank/DDBJ databases">
        <authorList>
            <person name="Gilbert D.G."/>
        </authorList>
    </citation>
    <scope>NUCLEOTIDE SEQUENCE</scope>
</reference>
<dbReference type="EC" id="5.1.3.2" evidence="2"/>
<evidence type="ECO:0000259" key="1">
    <source>
        <dbReference type="Pfam" id="PF13460"/>
    </source>
</evidence>
<protein>
    <submittedName>
        <fullName evidence="2">UDP-glucose 4-epimerase</fullName>
        <ecNumber evidence="2">5.1.3.2</ecNumber>
    </submittedName>
</protein>
<feature type="domain" description="NAD(P)-binding" evidence="1">
    <location>
        <begin position="8"/>
        <end position="145"/>
    </location>
</feature>
<dbReference type="Pfam" id="PF13460">
    <property type="entry name" value="NAD_binding_10"/>
    <property type="match status" value="1"/>
</dbReference>
<gene>
    <name evidence="2" type="ORF">MGWOODY_Smn841</name>
</gene>
<sequence>MSQIAITGGTGFVGRKLIELAAKAGHEVRALTRRPQPDIPGVTWISGALDTPVALASLVRGADAVVHVAGVVNAPDREGFAAGNITGTQAVVDAATNTGARRFIHVSSLAAREPDLSNYGWSKAGAEQIVEASALDWTIVRPTGVYGPGDMEMRDMFRLAKVGLALLPPPGKISVVEVGDLARLLLILVSTDPGRVILEADDGVEGGWTHDAFARAIGAAVGQRVLPLALPRALLSLAAKGDRLFRGSEAKLTADRVGYLCHPDWTIDPGLRPSPSLWRAEVPTPRGLAATAAWYRSNGLL</sequence>
<name>A0A160TNH2_9ZZZZ</name>
<dbReference type="InterPro" id="IPR016040">
    <property type="entry name" value="NAD(P)-bd_dom"/>
</dbReference>
<dbReference type="EMBL" id="CZQE01000349">
    <property type="protein sequence ID" value="CUS46208.1"/>
    <property type="molecule type" value="Genomic_DNA"/>
</dbReference>
<dbReference type="InterPro" id="IPR036291">
    <property type="entry name" value="NAD(P)-bd_dom_sf"/>
</dbReference>
<dbReference type="AlphaFoldDB" id="A0A160TNH2"/>
<dbReference type="GO" id="GO:0003978">
    <property type="term" value="F:UDP-glucose 4-epimerase activity"/>
    <property type="evidence" value="ECO:0007669"/>
    <property type="project" value="UniProtKB-EC"/>
</dbReference>
<dbReference type="GO" id="GO:0044877">
    <property type="term" value="F:protein-containing complex binding"/>
    <property type="evidence" value="ECO:0007669"/>
    <property type="project" value="TreeGrafter"/>
</dbReference>
<accession>A0A160TNH2</accession>
<organism evidence="2">
    <name type="scientific">hydrothermal vent metagenome</name>
    <dbReference type="NCBI Taxonomy" id="652676"/>
    <lineage>
        <taxon>unclassified sequences</taxon>
        <taxon>metagenomes</taxon>
        <taxon>ecological metagenomes</taxon>
    </lineage>
</organism>
<dbReference type="PANTHER" id="PTHR12126:SF11">
    <property type="entry name" value="NADH DEHYDROGENASE [UBIQUINONE] 1 ALPHA SUBCOMPLEX SUBUNIT 9, MITOCHONDRIAL"/>
    <property type="match status" value="1"/>
</dbReference>
<keyword evidence="2" id="KW-0413">Isomerase</keyword>
<dbReference type="PANTHER" id="PTHR12126">
    <property type="entry name" value="NADH-UBIQUINONE OXIDOREDUCTASE 39 KDA SUBUNIT-RELATED"/>
    <property type="match status" value="1"/>
</dbReference>
<dbReference type="InterPro" id="IPR051207">
    <property type="entry name" value="ComplexI_NDUFA9_subunit"/>
</dbReference>
<dbReference type="SUPFAM" id="SSF51735">
    <property type="entry name" value="NAD(P)-binding Rossmann-fold domains"/>
    <property type="match status" value="1"/>
</dbReference>
<dbReference type="Gene3D" id="3.40.50.720">
    <property type="entry name" value="NAD(P)-binding Rossmann-like Domain"/>
    <property type="match status" value="1"/>
</dbReference>
<proteinExistence type="predicted"/>
<evidence type="ECO:0000313" key="2">
    <source>
        <dbReference type="EMBL" id="CUS46208.1"/>
    </source>
</evidence>